<feature type="region of interest" description="Disordered" evidence="1">
    <location>
        <begin position="1"/>
        <end position="51"/>
    </location>
</feature>
<gene>
    <name evidence="3" type="ORF">D2E26_1350</name>
</gene>
<keyword evidence="4" id="KW-1185">Reference proteome</keyword>
<comment type="caution">
    <text evidence="3">The sequence shown here is derived from an EMBL/GenBank/DDBJ whole genome shotgun (WGS) entry which is preliminary data.</text>
</comment>
<keyword evidence="2" id="KW-1133">Transmembrane helix</keyword>
<protein>
    <submittedName>
        <fullName evidence="3">Uncharacterized protein</fullName>
    </submittedName>
</protein>
<accession>A0A430FNY2</accession>
<keyword evidence="2" id="KW-0472">Membrane</keyword>
<proteinExistence type="predicted"/>
<name>A0A430FNY2_9BIFI</name>
<evidence type="ECO:0000256" key="2">
    <source>
        <dbReference type="SAM" id="Phobius"/>
    </source>
</evidence>
<feature type="transmembrane region" description="Helical" evidence="2">
    <location>
        <begin position="57"/>
        <end position="81"/>
    </location>
</feature>
<dbReference type="RefSeq" id="WP_125963991.1">
    <property type="nucleotide sequence ID" value="NZ_QXGM01000003.1"/>
</dbReference>
<sequence length="84" mass="8555">MTFPNGSMPLGDGPDSEKSAPVQTPMPQTSQQNSTPQQAAAPQQESATQSVKKSKSALAIVGLILGAVGLALSWIPVINLIGVA</sequence>
<evidence type="ECO:0000313" key="3">
    <source>
        <dbReference type="EMBL" id="RSX54550.1"/>
    </source>
</evidence>
<reference evidence="3 4" key="1">
    <citation type="submission" date="2018-09" db="EMBL/GenBank/DDBJ databases">
        <title>Characterization of the phylogenetic diversity of five novel species belonging to the genus Bifidobacterium.</title>
        <authorList>
            <person name="Lugli G.A."/>
            <person name="Duranti S."/>
            <person name="Milani C."/>
        </authorList>
    </citation>
    <scope>NUCLEOTIDE SEQUENCE [LARGE SCALE GENOMIC DNA]</scope>
    <source>
        <strain evidence="3 4">2036B</strain>
    </source>
</reference>
<organism evidence="3 4">
    <name type="scientific">Bifidobacterium dolichotidis</name>
    <dbReference type="NCBI Taxonomy" id="2306976"/>
    <lineage>
        <taxon>Bacteria</taxon>
        <taxon>Bacillati</taxon>
        <taxon>Actinomycetota</taxon>
        <taxon>Actinomycetes</taxon>
        <taxon>Bifidobacteriales</taxon>
        <taxon>Bifidobacteriaceae</taxon>
        <taxon>Bifidobacterium</taxon>
    </lineage>
</organism>
<evidence type="ECO:0000313" key="4">
    <source>
        <dbReference type="Proteomes" id="UP000287609"/>
    </source>
</evidence>
<evidence type="ECO:0000256" key="1">
    <source>
        <dbReference type="SAM" id="MobiDB-lite"/>
    </source>
</evidence>
<keyword evidence="2" id="KW-0812">Transmembrane</keyword>
<dbReference type="Proteomes" id="UP000287609">
    <property type="component" value="Unassembled WGS sequence"/>
</dbReference>
<feature type="compositionally biased region" description="Low complexity" evidence="1">
    <location>
        <begin position="23"/>
        <end position="50"/>
    </location>
</feature>
<dbReference type="EMBL" id="QXGM01000003">
    <property type="protein sequence ID" value="RSX54550.1"/>
    <property type="molecule type" value="Genomic_DNA"/>
</dbReference>
<dbReference type="AlphaFoldDB" id="A0A430FNY2"/>